<dbReference type="AlphaFoldDB" id="A0A1B7YDV8"/>
<evidence type="ECO:0000313" key="2">
    <source>
        <dbReference type="Proteomes" id="UP000092177"/>
    </source>
</evidence>
<accession>A0A1B7YDV8</accession>
<comment type="caution">
    <text evidence="1">The sequence shown here is derived from an EMBL/GenBank/DDBJ whole genome shotgun (WGS) entry which is preliminary data.</text>
</comment>
<organism evidence="1 2">
    <name type="scientific">Colletotrichum higginsianum (strain IMI 349063)</name>
    <name type="common">Crucifer anthracnose fungus</name>
    <dbReference type="NCBI Taxonomy" id="759273"/>
    <lineage>
        <taxon>Eukaryota</taxon>
        <taxon>Fungi</taxon>
        <taxon>Dikarya</taxon>
        <taxon>Ascomycota</taxon>
        <taxon>Pezizomycotina</taxon>
        <taxon>Sordariomycetes</taxon>
        <taxon>Hypocreomycetidae</taxon>
        <taxon>Glomerellales</taxon>
        <taxon>Glomerellaceae</taxon>
        <taxon>Colletotrichum</taxon>
        <taxon>Colletotrichum destructivum species complex</taxon>
    </lineage>
</organism>
<dbReference type="KEGG" id="chig:CH63R_06023"/>
<dbReference type="VEuPathDB" id="FungiDB:CH63R_06023"/>
<proteinExistence type="predicted"/>
<name>A0A1B7YDV8_COLHI</name>
<sequence length="80" mass="9050">MSGEVMVIRCRSSFAPPEVEAKDEPQIVEKWKDDALNYIKKWLPLCEAKGLVNVKDVTGNWTSRALAGYDLPEETVWPTV</sequence>
<evidence type="ECO:0000313" key="1">
    <source>
        <dbReference type="EMBL" id="OBR10331.1"/>
    </source>
</evidence>
<gene>
    <name evidence="1" type="ORF">CH63R_06023</name>
</gene>
<protein>
    <submittedName>
        <fullName evidence="1">Uncharacterized protein</fullName>
    </submittedName>
</protein>
<keyword evidence="2" id="KW-1185">Reference proteome</keyword>
<dbReference type="EMBL" id="LTAN01000004">
    <property type="protein sequence ID" value="OBR10331.1"/>
    <property type="molecule type" value="Genomic_DNA"/>
</dbReference>
<dbReference type="RefSeq" id="XP_018158848.1">
    <property type="nucleotide sequence ID" value="XM_018300998.1"/>
</dbReference>
<dbReference type="Proteomes" id="UP000092177">
    <property type="component" value="Chromosome 4"/>
</dbReference>
<reference evidence="2" key="1">
    <citation type="journal article" date="2017" name="BMC Genomics">
        <title>Gapless genome assembly of Colletotrichum higginsianum reveals chromosome structure and association of transposable elements with secondary metabolite gene clusters.</title>
        <authorList>
            <person name="Dallery J.-F."/>
            <person name="Lapalu N."/>
            <person name="Zampounis A."/>
            <person name="Pigne S."/>
            <person name="Luyten I."/>
            <person name="Amselem J."/>
            <person name="Wittenberg A.H.J."/>
            <person name="Zhou S."/>
            <person name="de Queiroz M.V."/>
            <person name="Robin G.P."/>
            <person name="Auger A."/>
            <person name="Hainaut M."/>
            <person name="Henrissat B."/>
            <person name="Kim K.-T."/>
            <person name="Lee Y.-H."/>
            <person name="Lespinet O."/>
            <person name="Schwartz D.C."/>
            <person name="Thon M.R."/>
            <person name="O'Connell R.J."/>
        </authorList>
    </citation>
    <scope>NUCLEOTIDE SEQUENCE [LARGE SCALE GENOMIC DNA]</scope>
    <source>
        <strain evidence="2">IMI 349063</strain>
    </source>
</reference>
<dbReference type="GeneID" id="28865105"/>